<organism evidence="2 3">
    <name type="scientific">Eleusine coracana subsp. coracana</name>
    <dbReference type="NCBI Taxonomy" id="191504"/>
    <lineage>
        <taxon>Eukaryota</taxon>
        <taxon>Viridiplantae</taxon>
        <taxon>Streptophyta</taxon>
        <taxon>Embryophyta</taxon>
        <taxon>Tracheophyta</taxon>
        <taxon>Spermatophyta</taxon>
        <taxon>Magnoliopsida</taxon>
        <taxon>Liliopsida</taxon>
        <taxon>Poales</taxon>
        <taxon>Poaceae</taxon>
        <taxon>PACMAD clade</taxon>
        <taxon>Chloridoideae</taxon>
        <taxon>Cynodonteae</taxon>
        <taxon>Eleusininae</taxon>
        <taxon>Eleusine</taxon>
    </lineage>
</organism>
<evidence type="ECO:0000313" key="3">
    <source>
        <dbReference type="Proteomes" id="UP001054889"/>
    </source>
</evidence>
<keyword evidence="3" id="KW-1185">Reference proteome</keyword>
<name>A0AAV5C396_ELECO</name>
<dbReference type="InterPro" id="IPR032377">
    <property type="entry name" value="STAR_dimer"/>
</dbReference>
<feature type="domain" description="STAR protein homodimerisation region" evidence="1">
    <location>
        <begin position="77"/>
        <end position="123"/>
    </location>
</feature>
<evidence type="ECO:0000313" key="2">
    <source>
        <dbReference type="EMBL" id="GJM92350.1"/>
    </source>
</evidence>
<accession>A0AAV5C396</accession>
<comment type="caution">
    <text evidence="2">The sequence shown here is derived from an EMBL/GenBank/DDBJ whole genome shotgun (WGS) entry which is preliminary data.</text>
</comment>
<reference evidence="2" key="1">
    <citation type="journal article" date="2018" name="DNA Res.">
        <title>Multiple hybrid de novo genome assembly of finger millet, an orphan allotetraploid crop.</title>
        <authorList>
            <person name="Hatakeyama M."/>
            <person name="Aluri S."/>
            <person name="Balachadran M.T."/>
            <person name="Sivarajan S.R."/>
            <person name="Patrignani A."/>
            <person name="Gruter S."/>
            <person name="Poveda L."/>
            <person name="Shimizu-Inatsugi R."/>
            <person name="Baeten J."/>
            <person name="Francoijs K.J."/>
            <person name="Nataraja K.N."/>
            <person name="Reddy Y.A.N."/>
            <person name="Phadnis S."/>
            <person name="Ravikumar R.L."/>
            <person name="Schlapbach R."/>
            <person name="Sreeman S.M."/>
            <person name="Shimizu K.K."/>
        </authorList>
    </citation>
    <scope>NUCLEOTIDE SEQUENCE</scope>
</reference>
<reference evidence="2" key="2">
    <citation type="submission" date="2021-12" db="EMBL/GenBank/DDBJ databases">
        <title>Resequencing data analysis of finger millet.</title>
        <authorList>
            <person name="Hatakeyama M."/>
            <person name="Aluri S."/>
            <person name="Balachadran M.T."/>
            <person name="Sivarajan S.R."/>
            <person name="Poveda L."/>
            <person name="Shimizu-Inatsugi R."/>
            <person name="Schlapbach R."/>
            <person name="Sreeman S.M."/>
            <person name="Shimizu K.K."/>
        </authorList>
    </citation>
    <scope>NUCLEOTIDE SEQUENCE</scope>
</reference>
<dbReference type="Pfam" id="PF16544">
    <property type="entry name" value="STAR_dimer"/>
    <property type="match status" value="1"/>
</dbReference>
<gene>
    <name evidence="2" type="primary">ga08816</name>
    <name evidence="2" type="ORF">PR202_ga08816</name>
</gene>
<dbReference type="AlphaFoldDB" id="A0AAV5C396"/>
<sequence>MMRGLVPPDRLLSVFTGAPSITPISRPFFPTSLNSMSLASFISMVLLSLPSCLQWQFRFEVAYLCPFGTSMLRFVWKYLAELLAERQKLAPFVQVLPFCTRLLNQEILRASSMAPNHNFVDSERIEHGSPLRLPGHSVNGQPMDPEGWSGMQTKVFHIQAIIDIF</sequence>
<dbReference type="Gene3D" id="1.20.5.4010">
    <property type="match status" value="1"/>
</dbReference>
<proteinExistence type="predicted"/>
<protein>
    <recommendedName>
        <fullName evidence="1">STAR protein homodimerisation region domain-containing protein</fullName>
    </recommendedName>
</protein>
<evidence type="ECO:0000259" key="1">
    <source>
        <dbReference type="Pfam" id="PF16544"/>
    </source>
</evidence>
<dbReference type="Proteomes" id="UP001054889">
    <property type="component" value="Unassembled WGS sequence"/>
</dbReference>
<dbReference type="EMBL" id="BQKI01000004">
    <property type="protein sequence ID" value="GJM92350.1"/>
    <property type="molecule type" value="Genomic_DNA"/>
</dbReference>